<dbReference type="OrthoDB" id="36681at10239"/>
<proteinExistence type="predicted"/>
<dbReference type="EMBL" id="KP280063">
    <property type="protein sequence ID" value="AJF40826.1"/>
    <property type="molecule type" value="Genomic_DNA"/>
</dbReference>
<reference evidence="1 2" key="1">
    <citation type="submission" date="2014-12" db="EMBL/GenBank/DDBJ databases">
        <title>Complete genome sequences of three Vibrio cholerae specific bacteriophages.</title>
        <authorList>
            <person name="Bhandare S.G."/>
            <person name="Warry A."/>
            <person name="Emes R.D."/>
            <person name="Hooton S.P.T."/>
            <person name="Barrow P.A."/>
            <person name="Atterbury R.J."/>
        </authorList>
    </citation>
    <scope>NUCLEOTIDE SEQUENCE [LARGE SCALE GENOMIC DNA]</scope>
</reference>
<keyword evidence="2" id="KW-1185">Reference proteome</keyword>
<name>A0A0B5GYP8_9CAUD</name>
<evidence type="ECO:0000313" key="1">
    <source>
        <dbReference type="EMBL" id="AJF40826.1"/>
    </source>
</evidence>
<dbReference type="KEGG" id="vg:26634037"/>
<dbReference type="RefSeq" id="YP_009207524.1">
    <property type="nucleotide sequence ID" value="NC_028895.1"/>
</dbReference>
<protein>
    <submittedName>
        <fullName evidence="1">Uncharacterized protein</fullName>
    </submittedName>
</protein>
<organism evidence="1 2">
    <name type="scientific">Vibrio phage phi 3</name>
    <dbReference type="NCBI Taxonomy" id="1589298"/>
    <lineage>
        <taxon>Viruses</taxon>
        <taxon>Duplodnaviria</taxon>
        <taxon>Heunggongvirae</taxon>
        <taxon>Uroviricota</taxon>
        <taxon>Caudoviricetes</taxon>
        <taxon>Demerecviridae</taxon>
        <taxon>Ermolyevavirinae</taxon>
        <taxon>Jesfedecavirus</taxon>
        <taxon>Jesfedecavirus phi3</taxon>
    </lineage>
</organism>
<accession>A0A0B5GYP8</accession>
<dbReference type="GeneID" id="26634037"/>
<sequence>MKVAIELSLLHTLLELVSTECTEDREEVVSVVGAVEKEIADSHDNWSILERPDAEQLAKDFQQVIANIQYPCDEDYELLDKLVNMKLISR</sequence>
<evidence type="ECO:0000313" key="2">
    <source>
        <dbReference type="Proteomes" id="UP000031804"/>
    </source>
</evidence>
<dbReference type="Proteomes" id="UP000031804">
    <property type="component" value="Segment"/>
</dbReference>
<gene>
    <name evidence="1" type="ORF">SBVP3_0059</name>
</gene>